<evidence type="ECO:0000313" key="3">
    <source>
        <dbReference type="EMBL" id="NNJ25749.1"/>
    </source>
</evidence>
<evidence type="ECO:0000256" key="2">
    <source>
        <dbReference type="SAM" id="Phobius"/>
    </source>
</evidence>
<feature type="transmembrane region" description="Helical" evidence="2">
    <location>
        <begin position="253"/>
        <end position="275"/>
    </location>
</feature>
<accession>A0ABX1VCB6</accession>
<gene>
    <name evidence="3" type="ORF">LzC2_18230</name>
</gene>
<dbReference type="Proteomes" id="UP000609651">
    <property type="component" value="Unassembled WGS sequence"/>
</dbReference>
<sequence length="434" mass="46218">MSPDPAPRTGHGGSLALPPLPTPTRISVTRADLLPEPGLEVQVAAATSFGGGLLRHVAVGAIGLAMWGAVVALAISAFAEGEMGFAAFLCGCTGVVLVGTGGVFWLMKDETTRLGLTMAPDGVTAEMLWFGRLRTRSLRFDLDGTDRRPRLWDPSPEANVGLPRPLRWRTAEGETDFTPSLTTQDRAWLAAALARCAEANGRPDWCPRIPALVDAPASSADVDSPSLRMLREESGRLTIAWPANMADDLGPTAALLVASLFAVGVVIAVGIMRGIEAEGAGLWLMIALLLSWGTAHWLIKAIGTVRVTIDRGRDGGPRVRRSSGIGPLRVRRTFISSNLRAVSRGFPAAGNPDGAADPLRGCVYLVVRDRPWWLKPFVGGSAVPLLRGTGPRGASLAEAVVGRVRAKLHELGWNADVPADWRFGWEFSSPERVE</sequence>
<keyword evidence="2" id="KW-0472">Membrane</keyword>
<comment type="caution">
    <text evidence="3">The sequence shown here is derived from an EMBL/GenBank/DDBJ whole genome shotgun (WGS) entry which is preliminary data.</text>
</comment>
<name>A0ABX1VCB6_9PLAN</name>
<feature type="transmembrane region" description="Helical" evidence="2">
    <location>
        <begin position="85"/>
        <end position="107"/>
    </location>
</feature>
<evidence type="ECO:0000256" key="1">
    <source>
        <dbReference type="SAM" id="MobiDB-lite"/>
    </source>
</evidence>
<feature type="transmembrane region" description="Helical" evidence="2">
    <location>
        <begin position="57"/>
        <end position="79"/>
    </location>
</feature>
<organism evidence="3 4">
    <name type="scientific">Alienimonas chondri</name>
    <dbReference type="NCBI Taxonomy" id="2681879"/>
    <lineage>
        <taxon>Bacteria</taxon>
        <taxon>Pseudomonadati</taxon>
        <taxon>Planctomycetota</taxon>
        <taxon>Planctomycetia</taxon>
        <taxon>Planctomycetales</taxon>
        <taxon>Planctomycetaceae</taxon>
        <taxon>Alienimonas</taxon>
    </lineage>
</organism>
<evidence type="ECO:0000313" key="4">
    <source>
        <dbReference type="Proteomes" id="UP000609651"/>
    </source>
</evidence>
<keyword evidence="2" id="KW-0812">Transmembrane</keyword>
<dbReference type="EMBL" id="WTPX01000048">
    <property type="protein sequence ID" value="NNJ25749.1"/>
    <property type="molecule type" value="Genomic_DNA"/>
</dbReference>
<dbReference type="RefSeq" id="WP_171186070.1">
    <property type="nucleotide sequence ID" value="NZ_WTPX01000048.1"/>
</dbReference>
<protein>
    <submittedName>
        <fullName evidence="3">Uncharacterized protein</fullName>
    </submittedName>
</protein>
<reference evidence="3 4" key="1">
    <citation type="journal article" date="2020" name="Syst. Appl. Microbiol.">
        <title>Alienimonas chondri sp. nov., a novel planctomycete isolated from the biofilm of the red alga Chondrus crispus.</title>
        <authorList>
            <person name="Vitorino I."/>
            <person name="Albuquerque L."/>
            <person name="Wiegand S."/>
            <person name="Kallscheuer N."/>
            <person name="da Costa M.S."/>
            <person name="Lobo-da-Cunha A."/>
            <person name="Jogler C."/>
            <person name="Lage O.M."/>
        </authorList>
    </citation>
    <scope>NUCLEOTIDE SEQUENCE [LARGE SCALE GENOMIC DNA]</scope>
    <source>
        <strain evidence="3 4">LzC2</strain>
    </source>
</reference>
<feature type="transmembrane region" description="Helical" evidence="2">
    <location>
        <begin position="281"/>
        <end position="299"/>
    </location>
</feature>
<feature type="region of interest" description="Disordered" evidence="1">
    <location>
        <begin position="1"/>
        <end position="22"/>
    </location>
</feature>
<keyword evidence="4" id="KW-1185">Reference proteome</keyword>
<keyword evidence="2" id="KW-1133">Transmembrane helix</keyword>
<proteinExistence type="predicted"/>